<sequence length="174" mass="18787">MSTTSRSFSRQTQYLLAFLTFCCSAVAAIGSYPSNTLFITLLGMLAAIIGFVAVVQAIYVTKDPPSPTDGDEEIALRDLNTPVLSAEVTNPVNKTIQQGAASDVRLDDIQMNEWRLADLHCVSDTDDESIHQHGIDSGDHSTLNPLSPEADVQVTAIELGGIDSILRRRPRISG</sequence>
<accession>A0A9P8AS97</accession>
<dbReference type="GeneID" id="66112763"/>
<gene>
    <name evidence="2" type="ORF">BT62DRAFT_994421</name>
</gene>
<dbReference type="Proteomes" id="UP000812287">
    <property type="component" value="Unassembled WGS sequence"/>
</dbReference>
<dbReference type="EMBL" id="MU250535">
    <property type="protein sequence ID" value="KAG7446074.1"/>
    <property type="molecule type" value="Genomic_DNA"/>
</dbReference>
<dbReference type="AlphaFoldDB" id="A0A9P8AS97"/>
<reference evidence="2" key="1">
    <citation type="submission" date="2020-11" db="EMBL/GenBank/DDBJ databases">
        <title>Adaptations for nitrogen fixation in a non-lichenized fungal sporocarp promotes dispersal by wood-feeding termites.</title>
        <authorList>
            <consortium name="DOE Joint Genome Institute"/>
            <person name="Koch R.A."/>
            <person name="Yoon G."/>
            <person name="Arayal U."/>
            <person name="Lail K."/>
            <person name="Amirebrahimi M."/>
            <person name="Labutti K."/>
            <person name="Lipzen A."/>
            <person name="Riley R."/>
            <person name="Barry K."/>
            <person name="Henrissat B."/>
            <person name="Grigoriev I.V."/>
            <person name="Herr J.R."/>
            <person name="Aime M.C."/>
        </authorList>
    </citation>
    <scope>NUCLEOTIDE SEQUENCE</scope>
    <source>
        <strain evidence="2">MCA 3950</strain>
    </source>
</reference>
<evidence type="ECO:0000313" key="3">
    <source>
        <dbReference type="Proteomes" id="UP000812287"/>
    </source>
</evidence>
<protein>
    <submittedName>
        <fullName evidence="2">Uncharacterized protein</fullName>
    </submittedName>
</protein>
<keyword evidence="1" id="KW-0812">Transmembrane</keyword>
<feature type="transmembrane region" description="Helical" evidence="1">
    <location>
        <begin position="37"/>
        <end position="60"/>
    </location>
</feature>
<evidence type="ECO:0000256" key="1">
    <source>
        <dbReference type="SAM" id="Phobius"/>
    </source>
</evidence>
<name>A0A9P8AS97_9AGAR</name>
<dbReference type="OrthoDB" id="6077919at2759"/>
<keyword evidence="3" id="KW-1185">Reference proteome</keyword>
<dbReference type="RefSeq" id="XP_043039574.1">
    <property type="nucleotide sequence ID" value="XM_043190466.1"/>
</dbReference>
<comment type="caution">
    <text evidence="2">The sequence shown here is derived from an EMBL/GenBank/DDBJ whole genome shotgun (WGS) entry which is preliminary data.</text>
</comment>
<evidence type="ECO:0000313" key="2">
    <source>
        <dbReference type="EMBL" id="KAG7446074.1"/>
    </source>
</evidence>
<organism evidence="2 3">
    <name type="scientific">Guyanagaster necrorhizus</name>
    <dbReference type="NCBI Taxonomy" id="856835"/>
    <lineage>
        <taxon>Eukaryota</taxon>
        <taxon>Fungi</taxon>
        <taxon>Dikarya</taxon>
        <taxon>Basidiomycota</taxon>
        <taxon>Agaricomycotina</taxon>
        <taxon>Agaricomycetes</taxon>
        <taxon>Agaricomycetidae</taxon>
        <taxon>Agaricales</taxon>
        <taxon>Marasmiineae</taxon>
        <taxon>Physalacriaceae</taxon>
        <taxon>Guyanagaster</taxon>
    </lineage>
</organism>
<proteinExistence type="predicted"/>
<keyword evidence="1" id="KW-0472">Membrane</keyword>
<keyword evidence="1" id="KW-1133">Transmembrane helix</keyword>